<dbReference type="Proteomes" id="UP000009135">
    <property type="component" value="Chromosome"/>
</dbReference>
<name>H6N8B8_MYCHN</name>
<dbReference type="OrthoDB" id="9823481at2"/>
<evidence type="ECO:0000313" key="1">
    <source>
        <dbReference type="EMBL" id="AEW45890.1"/>
    </source>
</evidence>
<dbReference type="KEGG" id="mhe:MHC_05180"/>
<reference evidence="1 2" key="1">
    <citation type="journal article" date="2012" name="J. Bacteriol.">
        <title>Complete genome sequence of Mycoplasma haemocanis strain Illinois.</title>
        <authorList>
            <person name="do Nascimento N.C."/>
            <person name="Guimaraes A.M."/>
            <person name="Santos A.P."/>
            <person name="Sanmiguel P.J."/>
            <person name="Messick J.B."/>
        </authorList>
    </citation>
    <scope>NUCLEOTIDE SEQUENCE [LARGE SCALE GENOMIC DNA]</scope>
    <source>
        <strain evidence="1 2">Illinois</strain>
    </source>
</reference>
<organism evidence="1 2">
    <name type="scientific">Mycoplasma haemocanis (strain Illinois)</name>
    <dbReference type="NCBI Taxonomy" id="1111676"/>
    <lineage>
        <taxon>Bacteria</taxon>
        <taxon>Bacillati</taxon>
        <taxon>Mycoplasmatota</taxon>
        <taxon>Mollicutes</taxon>
        <taxon>Mycoplasmataceae</taxon>
        <taxon>Mycoplasma</taxon>
    </lineage>
</organism>
<proteinExistence type="predicted"/>
<dbReference type="HOGENOM" id="CLU_087258_1_0_14"/>
<dbReference type="EMBL" id="CP003199">
    <property type="protein sequence ID" value="AEW45890.1"/>
    <property type="molecule type" value="Genomic_DNA"/>
</dbReference>
<dbReference type="AlphaFoldDB" id="H6N8B8"/>
<sequence length="210" mass="24112">MNVLTKTGVLVVSGITIYGSYLYSKKETSTVRPAPRLIREKLFGTIIPTNASVWDNKVNELNNLSTEEFRLMPDLSYLRGSDGKFTKETVQNYCYENLEKNYQNDNSRLKFVQRFCTFNNKDKLTGMITGEKEVGSKWKSANDRLKNVANNLSPKMADIQFKLKDKQDPLGVLIGPDHTALQQWCETFYLDTYLGSNQDFLDAQRYCSEK</sequence>
<dbReference type="STRING" id="1111676.MHC_05180"/>
<gene>
    <name evidence="1" type="ordered locus">MHC_05180</name>
</gene>
<keyword evidence="2" id="KW-1185">Reference proteome</keyword>
<accession>H6N8B8</accession>
<protein>
    <submittedName>
        <fullName evidence="1">Uncharacterized protein</fullName>
    </submittedName>
</protein>
<evidence type="ECO:0000313" key="2">
    <source>
        <dbReference type="Proteomes" id="UP000009135"/>
    </source>
</evidence>